<reference evidence="1" key="1">
    <citation type="submission" date="2021-05" db="EMBL/GenBank/DDBJ databases">
        <authorList>
            <person name="Scholz U."/>
            <person name="Mascher M."/>
            <person name="Fiebig A."/>
        </authorList>
    </citation>
    <scope>NUCLEOTIDE SEQUENCE [LARGE SCALE GENOMIC DNA]</scope>
</reference>
<dbReference type="Proteomes" id="UP001732700">
    <property type="component" value="Chromosome 7C"/>
</dbReference>
<proteinExistence type="predicted"/>
<organism evidence="1 2">
    <name type="scientific">Avena sativa</name>
    <name type="common">Oat</name>
    <dbReference type="NCBI Taxonomy" id="4498"/>
    <lineage>
        <taxon>Eukaryota</taxon>
        <taxon>Viridiplantae</taxon>
        <taxon>Streptophyta</taxon>
        <taxon>Embryophyta</taxon>
        <taxon>Tracheophyta</taxon>
        <taxon>Spermatophyta</taxon>
        <taxon>Magnoliopsida</taxon>
        <taxon>Liliopsida</taxon>
        <taxon>Poales</taxon>
        <taxon>Poaceae</taxon>
        <taxon>BOP clade</taxon>
        <taxon>Pooideae</taxon>
        <taxon>Poodae</taxon>
        <taxon>Poeae</taxon>
        <taxon>Poeae Chloroplast Group 1 (Aveneae type)</taxon>
        <taxon>Aveninae</taxon>
        <taxon>Avena</taxon>
    </lineage>
</organism>
<name>A0ACD6A528_AVESA</name>
<dbReference type="EnsemblPlants" id="AVESA.00010b.r2.7CG0700140.1">
    <property type="protein sequence ID" value="AVESA.00010b.r2.7CG0700140.1.CDS.1"/>
    <property type="gene ID" value="AVESA.00010b.r2.7CG0700140"/>
</dbReference>
<keyword evidence="2" id="KW-1185">Reference proteome</keyword>
<protein>
    <submittedName>
        <fullName evidence="1">Uncharacterized protein</fullName>
    </submittedName>
</protein>
<sequence>MKFCKLQFRRNHMQAHKVLSDIYSKGGAIPDDILYLLNMIKNQPEKCHLYHIQASFVPISQTGPFYMRMEEHLKRKVTNTAIQERIYRAIPYVDCEEWHFLFQSNLILLETYNYKKGTYVLQPLQVLYGNAVTSQQIDDRHLVEAKNFLRCLKNRVKHRMDYVKTGKNYKAQGSDLATQARFCKVNCVLQDELDNANETKGLKLHEFL</sequence>
<evidence type="ECO:0000313" key="2">
    <source>
        <dbReference type="Proteomes" id="UP001732700"/>
    </source>
</evidence>
<reference evidence="1" key="2">
    <citation type="submission" date="2025-09" db="UniProtKB">
        <authorList>
            <consortium name="EnsemblPlants"/>
        </authorList>
    </citation>
    <scope>IDENTIFICATION</scope>
</reference>
<evidence type="ECO:0000313" key="1">
    <source>
        <dbReference type="EnsemblPlants" id="AVESA.00010b.r2.7CG0700140.1.CDS.1"/>
    </source>
</evidence>
<accession>A0ACD6A528</accession>